<sequence>MICSRLVSFVVIAFAVVASAAFPERKIEEHFAVKTLCAARVFTAADTMALFTAPAKSLSKSLSDCIAKTAAPPIKLKIQTLVSTRLLFLESCAIFGFHSLAIKYPSIFCSSLEKGKIELKKKKKKALYIFRVRIKNVVCLFSK</sequence>
<organism evidence="2 3">
    <name type="scientific">Umbelopsis ramanniana AG</name>
    <dbReference type="NCBI Taxonomy" id="1314678"/>
    <lineage>
        <taxon>Eukaryota</taxon>
        <taxon>Fungi</taxon>
        <taxon>Fungi incertae sedis</taxon>
        <taxon>Mucoromycota</taxon>
        <taxon>Mucoromycotina</taxon>
        <taxon>Umbelopsidomycetes</taxon>
        <taxon>Umbelopsidales</taxon>
        <taxon>Umbelopsidaceae</taxon>
        <taxon>Umbelopsis</taxon>
    </lineage>
</organism>
<keyword evidence="1" id="KW-0732">Signal</keyword>
<evidence type="ECO:0000256" key="1">
    <source>
        <dbReference type="SAM" id="SignalP"/>
    </source>
</evidence>
<comment type="caution">
    <text evidence="2">The sequence shown here is derived from an EMBL/GenBank/DDBJ whole genome shotgun (WGS) entry which is preliminary data.</text>
</comment>
<reference evidence="2" key="1">
    <citation type="submission" date="2021-06" db="EMBL/GenBank/DDBJ databases">
        <authorList>
            <consortium name="DOE Joint Genome Institute"/>
            <person name="Mondo S.J."/>
            <person name="Amses K.R."/>
            <person name="Simmons D.R."/>
            <person name="Longcore J.E."/>
            <person name="Seto K."/>
            <person name="Alves G.H."/>
            <person name="Bonds A.E."/>
            <person name="Quandt C.A."/>
            <person name="Davis W.J."/>
            <person name="Chang Y."/>
            <person name="Letcher P.M."/>
            <person name="Powell M.J."/>
            <person name="Kuo A."/>
            <person name="Labutti K."/>
            <person name="Pangilinan J."/>
            <person name="Andreopoulos W."/>
            <person name="Tritt A."/>
            <person name="Riley R."/>
            <person name="Hundley H."/>
            <person name="Johnson J."/>
            <person name="Lipzen A."/>
            <person name="Barry K."/>
            <person name="Berbee M.L."/>
            <person name="Buchler N.E."/>
            <person name="Grigoriev I.V."/>
            <person name="Spatafora J.W."/>
            <person name="Stajich J.E."/>
            <person name="James T.Y."/>
        </authorList>
    </citation>
    <scope>NUCLEOTIDE SEQUENCE</scope>
    <source>
        <strain evidence="2">AG</strain>
    </source>
</reference>
<reference evidence="2" key="2">
    <citation type="journal article" date="2022" name="Proc. Natl. Acad. Sci. U.S.A.">
        <title>Diploid-dominant life cycles characterize the early evolution of Fungi.</title>
        <authorList>
            <person name="Amses K.R."/>
            <person name="Simmons D.R."/>
            <person name="Longcore J.E."/>
            <person name="Mondo S.J."/>
            <person name="Seto K."/>
            <person name="Jeronimo G.H."/>
            <person name="Bonds A.E."/>
            <person name="Quandt C.A."/>
            <person name="Davis W.J."/>
            <person name="Chang Y."/>
            <person name="Federici B.A."/>
            <person name="Kuo A."/>
            <person name="LaButti K."/>
            <person name="Pangilinan J."/>
            <person name="Andreopoulos W."/>
            <person name="Tritt A."/>
            <person name="Riley R."/>
            <person name="Hundley H."/>
            <person name="Johnson J."/>
            <person name="Lipzen A."/>
            <person name="Barry K."/>
            <person name="Lang B.F."/>
            <person name="Cuomo C.A."/>
            <person name="Buchler N.E."/>
            <person name="Grigoriev I.V."/>
            <person name="Spatafora J.W."/>
            <person name="Stajich J.E."/>
            <person name="James T.Y."/>
        </authorList>
    </citation>
    <scope>NUCLEOTIDE SEQUENCE</scope>
    <source>
        <strain evidence="2">AG</strain>
    </source>
</reference>
<accession>A0AAD5HDS3</accession>
<feature type="chain" id="PRO_5042098940" evidence="1">
    <location>
        <begin position="21"/>
        <end position="143"/>
    </location>
</feature>
<name>A0AAD5HDS3_UMBRA</name>
<dbReference type="Proteomes" id="UP001206595">
    <property type="component" value="Unassembled WGS sequence"/>
</dbReference>
<dbReference type="EMBL" id="MU620929">
    <property type="protein sequence ID" value="KAI8578448.1"/>
    <property type="molecule type" value="Genomic_DNA"/>
</dbReference>
<dbReference type="RefSeq" id="XP_051443452.1">
    <property type="nucleotide sequence ID" value="XM_051589979.1"/>
</dbReference>
<proteinExistence type="predicted"/>
<dbReference type="AlphaFoldDB" id="A0AAD5HDS3"/>
<protein>
    <submittedName>
        <fullName evidence="2">Uncharacterized protein</fullName>
    </submittedName>
</protein>
<feature type="signal peptide" evidence="1">
    <location>
        <begin position="1"/>
        <end position="20"/>
    </location>
</feature>
<dbReference type="GeneID" id="75915324"/>
<evidence type="ECO:0000313" key="3">
    <source>
        <dbReference type="Proteomes" id="UP001206595"/>
    </source>
</evidence>
<gene>
    <name evidence="2" type="ORF">K450DRAFT_246861</name>
</gene>
<evidence type="ECO:0000313" key="2">
    <source>
        <dbReference type="EMBL" id="KAI8578448.1"/>
    </source>
</evidence>
<keyword evidence="3" id="KW-1185">Reference proteome</keyword>